<protein>
    <submittedName>
        <fullName evidence="2">Uncharacterized protein</fullName>
    </submittedName>
</protein>
<sequence>MARQAHRRLISILRPSRRVVIAKPRRKRDDPSYGAQIESIAARPEHVGRPLSETALSRRPRLRNPLRRAGGLADASRSVLRATVLTILQRPTVENGLRPERDSK</sequence>
<evidence type="ECO:0000313" key="3">
    <source>
        <dbReference type="Proteomes" id="UP000299102"/>
    </source>
</evidence>
<organism evidence="2 3">
    <name type="scientific">Eumeta variegata</name>
    <name type="common">Bagworm moth</name>
    <name type="synonym">Eumeta japonica</name>
    <dbReference type="NCBI Taxonomy" id="151549"/>
    <lineage>
        <taxon>Eukaryota</taxon>
        <taxon>Metazoa</taxon>
        <taxon>Ecdysozoa</taxon>
        <taxon>Arthropoda</taxon>
        <taxon>Hexapoda</taxon>
        <taxon>Insecta</taxon>
        <taxon>Pterygota</taxon>
        <taxon>Neoptera</taxon>
        <taxon>Endopterygota</taxon>
        <taxon>Lepidoptera</taxon>
        <taxon>Glossata</taxon>
        <taxon>Ditrysia</taxon>
        <taxon>Tineoidea</taxon>
        <taxon>Psychidae</taxon>
        <taxon>Oiketicinae</taxon>
        <taxon>Eumeta</taxon>
    </lineage>
</organism>
<dbReference type="Proteomes" id="UP000299102">
    <property type="component" value="Unassembled WGS sequence"/>
</dbReference>
<comment type="caution">
    <text evidence="2">The sequence shown here is derived from an EMBL/GenBank/DDBJ whole genome shotgun (WGS) entry which is preliminary data.</text>
</comment>
<keyword evidence="3" id="KW-1185">Reference proteome</keyword>
<name>A0A4C1WB83_EUMVA</name>
<evidence type="ECO:0000256" key="1">
    <source>
        <dbReference type="SAM" id="MobiDB-lite"/>
    </source>
</evidence>
<evidence type="ECO:0000313" key="2">
    <source>
        <dbReference type="EMBL" id="GBP47407.1"/>
    </source>
</evidence>
<gene>
    <name evidence="2" type="ORF">EVAR_84999_1</name>
</gene>
<accession>A0A4C1WB83</accession>
<proteinExistence type="predicted"/>
<feature type="region of interest" description="Disordered" evidence="1">
    <location>
        <begin position="24"/>
        <end position="63"/>
    </location>
</feature>
<reference evidence="2 3" key="1">
    <citation type="journal article" date="2019" name="Commun. Biol.">
        <title>The bagworm genome reveals a unique fibroin gene that provides high tensile strength.</title>
        <authorList>
            <person name="Kono N."/>
            <person name="Nakamura H."/>
            <person name="Ohtoshi R."/>
            <person name="Tomita M."/>
            <person name="Numata K."/>
            <person name="Arakawa K."/>
        </authorList>
    </citation>
    <scope>NUCLEOTIDE SEQUENCE [LARGE SCALE GENOMIC DNA]</scope>
</reference>
<dbReference type="EMBL" id="BGZK01000501">
    <property type="protein sequence ID" value="GBP47407.1"/>
    <property type="molecule type" value="Genomic_DNA"/>
</dbReference>
<dbReference type="AlphaFoldDB" id="A0A4C1WB83"/>